<feature type="domain" description="MHD2" evidence="5">
    <location>
        <begin position="1060"/>
        <end position="1212"/>
    </location>
</feature>
<evidence type="ECO:0000259" key="5">
    <source>
        <dbReference type="PROSITE" id="PS51259"/>
    </source>
</evidence>
<feature type="region of interest" description="Disordered" evidence="2">
    <location>
        <begin position="1370"/>
        <end position="1392"/>
    </location>
</feature>
<dbReference type="InterPro" id="IPR014772">
    <property type="entry name" value="Munc13_dom-2"/>
</dbReference>
<evidence type="ECO:0000313" key="7">
    <source>
        <dbReference type="Proteomes" id="UP000193920"/>
    </source>
</evidence>
<comment type="caution">
    <text evidence="6">The sequence shown here is derived from an EMBL/GenBank/DDBJ whole genome shotgun (WGS) entry which is preliminary data.</text>
</comment>
<protein>
    <recommendedName>
        <fullName evidence="8">C2 domain-containing protein</fullName>
    </recommendedName>
</protein>
<proteinExistence type="predicted"/>
<keyword evidence="7" id="KW-1185">Reference proteome</keyword>
<name>A0A1Y1ZZV1_9FUNG</name>
<dbReference type="Proteomes" id="UP000193920">
    <property type="component" value="Unassembled WGS sequence"/>
</dbReference>
<dbReference type="PROSITE" id="PS50004">
    <property type="entry name" value="C2"/>
    <property type="match status" value="1"/>
</dbReference>
<evidence type="ECO:0000256" key="2">
    <source>
        <dbReference type="SAM" id="MobiDB-lite"/>
    </source>
</evidence>
<accession>A0A1Y1ZZV1</accession>
<reference evidence="6 7" key="1">
    <citation type="submission" date="2016-08" db="EMBL/GenBank/DDBJ databases">
        <title>A Parts List for Fungal Cellulosomes Revealed by Comparative Genomics.</title>
        <authorList>
            <consortium name="DOE Joint Genome Institute"/>
            <person name="Haitjema C.H."/>
            <person name="Gilmore S.P."/>
            <person name="Henske J.K."/>
            <person name="Solomon K.V."/>
            <person name="De Groot R."/>
            <person name="Kuo A."/>
            <person name="Mondo S.J."/>
            <person name="Salamov A.A."/>
            <person name="Labutti K."/>
            <person name="Zhao Z."/>
            <person name="Chiniquy J."/>
            <person name="Barry K."/>
            <person name="Brewer H.M."/>
            <person name="Purvine S.O."/>
            <person name="Wright A.T."/>
            <person name="Boxma B."/>
            <person name="Van Alen T."/>
            <person name="Hackstein J.H."/>
            <person name="Baker S.E."/>
            <person name="Grigoriev I.V."/>
            <person name="O'Malley M.A."/>
        </authorList>
    </citation>
    <scope>NUCLEOTIDE SEQUENCE [LARGE SCALE GENOMIC DNA]</scope>
    <source>
        <strain evidence="6 7">G1</strain>
    </source>
</reference>
<evidence type="ECO:0000256" key="1">
    <source>
        <dbReference type="SAM" id="Coils"/>
    </source>
</evidence>
<feature type="region of interest" description="Disordered" evidence="2">
    <location>
        <begin position="1653"/>
        <end position="1673"/>
    </location>
</feature>
<keyword evidence="1" id="KW-0175">Coiled coil</keyword>
<evidence type="ECO:0000259" key="3">
    <source>
        <dbReference type="PROSITE" id="PS50004"/>
    </source>
</evidence>
<dbReference type="Gene3D" id="2.60.40.150">
    <property type="entry name" value="C2 domain"/>
    <property type="match status" value="1"/>
</dbReference>
<evidence type="ECO:0008006" key="8">
    <source>
        <dbReference type="Google" id="ProtNLM"/>
    </source>
</evidence>
<dbReference type="PROSITE" id="PS51259">
    <property type="entry name" value="MHD2"/>
    <property type="match status" value="1"/>
</dbReference>
<evidence type="ECO:0000259" key="4">
    <source>
        <dbReference type="PROSITE" id="PS51258"/>
    </source>
</evidence>
<gene>
    <name evidence="6" type="ORF">LY90DRAFT_708471</name>
</gene>
<dbReference type="InterPro" id="IPR014770">
    <property type="entry name" value="Munc13_1"/>
</dbReference>
<dbReference type="PROSITE" id="PS51258">
    <property type="entry name" value="MHD1"/>
    <property type="match status" value="1"/>
</dbReference>
<dbReference type="Gene3D" id="1.10.357.50">
    <property type="match status" value="1"/>
</dbReference>
<dbReference type="InterPro" id="IPR035892">
    <property type="entry name" value="C2_domain_sf"/>
</dbReference>
<dbReference type="OrthoDB" id="2015333at2759"/>
<feature type="domain" description="C2" evidence="3">
    <location>
        <begin position="184"/>
        <end position="310"/>
    </location>
</feature>
<organism evidence="6 7">
    <name type="scientific">Neocallimastix californiae</name>
    <dbReference type="NCBI Taxonomy" id="1754190"/>
    <lineage>
        <taxon>Eukaryota</taxon>
        <taxon>Fungi</taxon>
        <taxon>Fungi incertae sedis</taxon>
        <taxon>Chytridiomycota</taxon>
        <taxon>Chytridiomycota incertae sedis</taxon>
        <taxon>Neocallimastigomycetes</taxon>
        <taxon>Neocallimastigales</taxon>
        <taxon>Neocallimastigaceae</taxon>
        <taxon>Neocallimastix</taxon>
    </lineage>
</organism>
<dbReference type="PANTHER" id="PTHR47263">
    <property type="entry name" value="ADENYLATE CYCLASE ACTIVATION PROTEIN GIT1"/>
    <property type="match status" value="1"/>
</dbReference>
<dbReference type="InterPro" id="IPR000008">
    <property type="entry name" value="C2_dom"/>
</dbReference>
<feature type="coiled-coil region" evidence="1">
    <location>
        <begin position="803"/>
        <end position="840"/>
    </location>
</feature>
<dbReference type="Pfam" id="PF00168">
    <property type="entry name" value="C2"/>
    <property type="match status" value="1"/>
</dbReference>
<dbReference type="STRING" id="1754190.A0A1Y1ZZV1"/>
<sequence>MDIFYQLKPLINNLNNTTSVITREKTTEQKKQVIVRTNTSFISPSSIEESSGSNSPYSFDDILTDNDKERIDMVYDNSAVNSQGVNNTYSLDLNLSKKEILELVKYFFSIYTLNQDEATELKRKIKNYSTEGLVKDLEYYINLLEKDAAFIKNENFSSFDKYELWKDNELKEINKLQKFYKFYLDNKSKISKEVEDSSHSKLIQLNILEAKNLKAKNDNCFSNPYFIFEVGGKEFESQVINQNINPSWDFSTVIFLKETDTIKITLWNKNTEKSVRFFKSSKDKFLGQIILTYDEIAKYYSHKKILDKWYVLQKRSSKSHVSGELRISFQFIDEQSLSISHSMFTFIPPNPNVCSRYLVETIINKELENAKKNNTRFRGFSKNAQTIFNCSTILWRVNKLYLLSKILDILLDEYISKNNIDAEVLYNTVLVDIKENEDIISPKENRKSIKQSLQRLYSYLTRHLTTFNEHYFETKNGTDLSTTIRLLEFIYGCKFSECYNEDPNYTLQFAESLIQKGIVAKYHSIHASINQDDPKLIRIIQLLPKIKEEISIYMDNFPRKETKLNIINNSIEYFINQINDDISEFKVNPNILKQDLTCSFEFIKELVELRDQCVKVDERFRYKINIDDYLIICVQEWLRITNIKANEWINNSIKLDEFKPQDENEYISTSVIDVFTYCNQILTYFVNISWTDKRNLKNCLIHMVMIINKSLTTYLDGMKTTIIEELENVRVNKFSRERIKYNNSGRKNFLKKAFTFTSSKSKGEEKVKEPLKIGSELIFEEESSLIVNSAKVCICLNNIAKCKQELGNLYERIEKVYHECEEEEEEEEEEKNNISTANTTKDVILKSTKNDDKLVKNINKKIENKYRSIFENRNEAYIFQPVQYINEKVESPFLNSYFITFSLMGTQNTLQNSAHTNPILKYISTNLNDCNIYYLELPKNNCTLDICIWHGNESAGFSIYEKTCIVINREDFIGQPMNEISIKFSDHSQLLVKIKLEEDFLSYYKSQIEKVIEDLLIDLQKILVKNMGGDICYSLGCILEKFENLQDIVKTRILNSEKMINYSEPLLNYLQYNLNIFFDKLNNNLDPINNIIYYIWLESLAIIKYSAIGELEYKPRSISYEHVSSLNYLRKIKTELNTDHQYSIYAPGRVFKGKLNERQVKYLSYLIEALKDLFYCGGAGIPNDKLEQKEFKEVKNILENYPNDNRKLKVIYNHHVERAFSLYDDLWILNLLTAKGSSRFIRVKLYEMKVKLENMLNGLNKKYESTVSFYENHKRIANSAFTDSNGKNINESLAQIPIDRKYYESCASDLDSNIGSPLMGNSVVNNSNSLSRLNIIRSSFISNHETNEMSKILSPINSNSIINEIRNTQVNSTDPRDGDSSASPLENGFNGMNGNEMMIKSSSSSNSERNMLLNNRTNSIRNLMYVHQSNNNSRNLIFMNQAGGSNRNLMMMNRNNSDRNSMMNPFNRNSSRSLMITNNNNNIIINNNNNNNNNNYNNNNLYLNRNGTRSMDGNIDLNNIDFSKIGDNLYFQKSSSIIRQYEEIEYEFGYRNSDSNNTIGVNNIGSSSSSSGGSSNSFGNEKESFVIKYKTNSVYISNQMLNNNTNNMNSKFYMDVQNPSSNETINSMNNMSRLIENNNLMKSMEDTKKSIIKNKKNNNNNNSSKSNNNASGKRSTLLKFFKRHTLDSHRTLVGSTNSNLNHDDKMIEDVSNENLAIVKADCNNSPSDYPQV</sequence>
<evidence type="ECO:0000313" key="6">
    <source>
        <dbReference type="EMBL" id="ORY15792.1"/>
    </source>
</evidence>
<feature type="domain" description="MHD1" evidence="4">
    <location>
        <begin position="600"/>
        <end position="718"/>
    </location>
</feature>
<dbReference type="InterPro" id="IPR052811">
    <property type="entry name" value="Glucose_resp_signaling"/>
</dbReference>
<dbReference type="PANTHER" id="PTHR47263:SF1">
    <property type="entry name" value="C2 DOMAIN PROTEIN (AFU_ORTHOLOGUE AFUA_7G02350)"/>
    <property type="match status" value="1"/>
</dbReference>
<dbReference type="SUPFAM" id="SSF49562">
    <property type="entry name" value="C2 domain (Calcium/lipid-binding domain, CaLB)"/>
    <property type="match status" value="1"/>
</dbReference>
<dbReference type="SMART" id="SM00239">
    <property type="entry name" value="C2"/>
    <property type="match status" value="1"/>
</dbReference>
<feature type="compositionally biased region" description="Low complexity" evidence="2">
    <location>
        <begin position="1657"/>
        <end position="1669"/>
    </location>
</feature>
<dbReference type="EMBL" id="MCOG01000337">
    <property type="protein sequence ID" value="ORY15792.1"/>
    <property type="molecule type" value="Genomic_DNA"/>
</dbReference>